<dbReference type="AlphaFoldDB" id="A0A6I4MQQ6"/>
<evidence type="ECO:0000256" key="1">
    <source>
        <dbReference type="SAM" id="Phobius"/>
    </source>
</evidence>
<comment type="caution">
    <text evidence="2">The sequence shown here is derived from an EMBL/GenBank/DDBJ whole genome shotgun (WGS) entry which is preliminary data.</text>
</comment>
<keyword evidence="1" id="KW-0472">Membrane</keyword>
<dbReference type="RefSeq" id="WP_151599984.1">
    <property type="nucleotide sequence ID" value="NZ_WBMS02000062.1"/>
</dbReference>
<accession>A0A6I4MQQ6</accession>
<feature type="transmembrane region" description="Helical" evidence="1">
    <location>
        <begin position="78"/>
        <end position="97"/>
    </location>
</feature>
<name>A0A6I4MQQ6_9ACTN</name>
<keyword evidence="1" id="KW-0812">Transmembrane</keyword>
<keyword evidence="1" id="KW-1133">Transmembrane helix</keyword>
<sequence length="106" mass="10900">MLDTVITRTAGLLHAAYLAGPTIPNPGDGSEPPFGNQIETLLRWAMWGALFCCVAGFIIIGARMGIQHKKGEGGSHMGSMAIVGFGCVLIVTAYAIVRNLAGAAGG</sequence>
<gene>
    <name evidence="2" type="ORF">F8568_043415</name>
</gene>
<evidence type="ECO:0000313" key="3">
    <source>
        <dbReference type="Proteomes" id="UP000462055"/>
    </source>
</evidence>
<feature type="transmembrane region" description="Helical" evidence="1">
    <location>
        <begin position="44"/>
        <end position="66"/>
    </location>
</feature>
<evidence type="ECO:0000313" key="2">
    <source>
        <dbReference type="EMBL" id="MWA07075.1"/>
    </source>
</evidence>
<dbReference type="Proteomes" id="UP000462055">
    <property type="component" value="Unassembled WGS sequence"/>
</dbReference>
<dbReference type="EMBL" id="WBMS02000062">
    <property type="protein sequence ID" value="MWA07075.1"/>
    <property type="molecule type" value="Genomic_DNA"/>
</dbReference>
<protein>
    <submittedName>
        <fullName evidence="2">Uncharacterized protein</fullName>
    </submittedName>
</protein>
<proteinExistence type="predicted"/>
<reference evidence="2" key="1">
    <citation type="submission" date="2019-12" db="EMBL/GenBank/DDBJ databases">
        <title>Actinomadura physcomitrii sp. nov., a novel actinomycete isolated from moss [Physcomitrium sphaericum (Ludw) Fuernr].</title>
        <authorList>
            <person name="Zhuang X."/>
        </authorList>
    </citation>
    <scope>NUCLEOTIDE SEQUENCE [LARGE SCALE GENOMIC DNA]</scope>
    <source>
        <strain evidence="2">LD22</strain>
    </source>
</reference>
<organism evidence="2 3">
    <name type="scientific">Actinomadura physcomitrii</name>
    <dbReference type="NCBI Taxonomy" id="2650748"/>
    <lineage>
        <taxon>Bacteria</taxon>
        <taxon>Bacillati</taxon>
        <taxon>Actinomycetota</taxon>
        <taxon>Actinomycetes</taxon>
        <taxon>Streptosporangiales</taxon>
        <taxon>Thermomonosporaceae</taxon>
        <taxon>Actinomadura</taxon>
    </lineage>
</organism>
<keyword evidence="3" id="KW-1185">Reference proteome</keyword>